<sequence>MGALQQFALDLRKLREDAGSPKFLQMARRSGKSRTALSEASGGDHLPTWETVSAYVSACGEDPDPWLPRWEAVREELKERRVDKPAETTTPVRELADTPPRPKKRIRRSLIGLAAVCAVVALVVLVFSDGPFGDGTPPAAPAVLTVQNKIALGPRGLVEDSTSAYLSKRTIARCGAYGCKIDGTEFWSGAVLAVRCYARGTLMHNFDLTQSGARQNPDAVESDIWYRTAMPDGRTGWLSEIYVEPANRGGMGLPVCDGLAAEGVEVR</sequence>
<comment type="caution">
    <text evidence="3">The sequence shown here is derived from an EMBL/GenBank/DDBJ whole genome shotgun (WGS) entry which is preliminary data.</text>
</comment>
<protein>
    <recommendedName>
        <fullName evidence="5">HTH cro/C1-type domain-containing protein</fullName>
    </recommendedName>
</protein>
<evidence type="ECO:0000256" key="1">
    <source>
        <dbReference type="SAM" id="MobiDB-lite"/>
    </source>
</evidence>
<dbReference type="STRING" id="76021.BS329_18090"/>
<gene>
    <name evidence="3" type="ORF">BS329_18090</name>
</gene>
<organism evidence="3 4">
    <name type="scientific">Amycolatopsis coloradensis</name>
    <dbReference type="NCBI Taxonomy" id="76021"/>
    <lineage>
        <taxon>Bacteria</taxon>
        <taxon>Bacillati</taxon>
        <taxon>Actinomycetota</taxon>
        <taxon>Actinomycetes</taxon>
        <taxon>Pseudonocardiales</taxon>
        <taxon>Pseudonocardiaceae</taxon>
        <taxon>Amycolatopsis</taxon>
    </lineage>
</organism>
<accession>A0A1R0KT44</accession>
<keyword evidence="2" id="KW-1133">Transmembrane helix</keyword>
<dbReference type="Proteomes" id="UP000187486">
    <property type="component" value="Unassembled WGS sequence"/>
</dbReference>
<keyword evidence="2" id="KW-0812">Transmembrane</keyword>
<keyword evidence="4" id="KW-1185">Reference proteome</keyword>
<dbReference type="AlphaFoldDB" id="A0A1R0KT44"/>
<evidence type="ECO:0000256" key="2">
    <source>
        <dbReference type="SAM" id="Phobius"/>
    </source>
</evidence>
<evidence type="ECO:0008006" key="5">
    <source>
        <dbReference type="Google" id="ProtNLM"/>
    </source>
</evidence>
<keyword evidence="2" id="KW-0472">Membrane</keyword>
<name>A0A1R0KT44_9PSEU</name>
<feature type="transmembrane region" description="Helical" evidence="2">
    <location>
        <begin position="110"/>
        <end position="128"/>
    </location>
</feature>
<reference evidence="3 4" key="1">
    <citation type="submission" date="2016-01" db="EMBL/GenBank/DDBJ databases">
        <title>Amycolatopsis coloradensis genome sequencing and assembly.</title>
        <authorList>
            <person name="Mayilraj S."/>
        </authorList>
    </citation>
    <scope>NUCLEOTIDE SEQUENCE [LARGE SCALE GENOMIC DNA]</scope>
    <source>
        <strain evidence="3 4">DSM 44225</strain>
    </source>
</reference>
<dbReference type="EMBL" id="MQUQ01000009">
    <property type="protein sequence ID" value="OLZ51151.1"/>
    <property type="molecule type" value="Genomic_DNA"/>
</dbReference>
<proteinExistence type="predicted"/>
<evidence type="ECO:0000313" key="4">
    <source>
        <dbReference type="Proteomes" id="UP000187486"/>
    </source>
</evidence>
<evidence type="ECO:0000313" key="3">
    <source>
        <dbReference type="EMBL" id="OLZ51151.1"/>
    </source>
</evidence>
<feature type="region of interest" description="Disordered" evidence="1">
    <location>
        <begin position="79"/>
        <end position="101"/>
    </location>
</feature>